<reference evidence="1" key="1">
    <citation type="submission" date="2022-11" db="EMBL/GenBank/DDBJ databases">
        <title>Genome Sequence of Boeremia exigua.</title>
        <authorList>
            <person name="Buettner E."/>
        </authorList>
    </citation>
    <scope>NUCLEOTIDE SEQUENCE</scope>
    <source>
        <strain evidence="1">CU02</strain>
    </source>
</reference>
<protein>
    <submittedName>
        <fullName evidence="1">Uncharacterized protein</fullName>
    </submittedName>
</protein>
<accession>A0ACC2I4P0</accession>
<comment type="caution">
    <text evidence="1">The sequence shown here is derived from an EMBL/GenBank/DDBJ whole genome shotgun (WGS) entry which is preliminary data.</text>
</comment>
<dbReference type="Proteomes" id="UP001153331">
    <property type="component" value="Unassembled WGS sequence"/>
</dbReference>
<name>A0ACC2I4P0_9PLEO</name>
<dbReference type="EMBL" id="JAPHNI010000514">
    <property type="protein sequence ID" value="KAJ8110299.1"/>
    <property type="molecule type" value="Genomic_DNA"/>
</dbReference>
<proteinExistence type="predicted"/>
<evidence type="ECO:0000313" key="1">
    <source>
        <dbReference type="EMBL" id="KAJ8110299.1"/>
    </source>
</evidence>
<organism evidence="1 2">
    <name type="scientific">Boeremia exigua</name>
    <dbReference type="NCBI Taxonomy" id="749465"/>
    <lineage>
        <taxon>Eukaryota</taxon>
        <taxon>Fungi</taxon>
        <taxon>Dikarya</taxon>
        <taxon>Ascomycota</taxon>
        <taxon>Pezizomycotina</taxon>
        <taxon>Dothideomycetes</taxon>
        <taxon>Pleosporomycetidae</taxon>
        <taxon>Pleosporales</taxon>
        <taxon>Pleosporineae</taxon>
        <taxon>Didymellaceae</taxon>
        <taxon>Boeremia</taxon>
    </lineage>
</organism>
<keyword evidence="2" id="KW-1185">Reference proteome</keyword>
<evidence type="ECO:0000313" key="2">
    <source>
        <dbReference type="Proteomes" id="UP001153331"/>
    </source>
</evidence>
<sequence length="262" mass="30193">MTSSNPAARATPRISAQNAQFATVLVGKESVPFVVHEALLTHHSPFFRAALNGGFEEATTKTVHLTLATTKIFEFFVHWLYYQRIPNNNDDPDLFAAWESVDDKGFREMENLIHLDVFCEQYDVPSLKRLSLNHLFEHLHEKEGLLPRTKDILYAYKNMPDDSPLCLFIADFHRDFAGEYIWAPTRWQKGEAAWVESDGKILLTFFAKVLQRYTQSSIQRRAADEELDICDYHEHKDAKGREACAAKRATIELRSPKKKYKA</sequence>
<gene>
    <name evidence="1" type="ORF">OPT61_g6824</name>
</gene>